<dbReference type="PROSITE" id="PS00092">
    <property type="entry name" value="N6_MTASE"/>
    <property type="match status" value="1"/>
</dbReference>
<evidence type="ECO:0000256" key="5">
    <source>
        <dbReference type="ARBA" id="ARBA00022691"/>
    </source>
</evidence>
<organism evidence="8 9">
    <name type="scientific">Methylobrevis albus</name>
    <dbReference type="NCBI Taxonomy" id="2793297"/>
    <lineage>
        <taxon>Bacteria</taxon>
        <taxon>Pseudomonadati</taxon>
        <taxon>Pseudomonadota</taxon>
        <taxon>Alphaproteobacteria</taxon>
        <taxon>Hyphomicrobiales</taxon>
        <taxon>Pleomorphomonadaceae</taxon>
        <taxon>Methylobrevis</taxon>
    </lineage>
</organism>
<reference evidence="8" key="1">
    <citation type="submission" date="2020-12" db="EMBL/GenBank/DDBJ databases">
        <title>Methylobrevis albus sp. nov., isolated from fresh water lack sediment.</title>
        <authorList>
            <person name="Zou Q."/>
        </authorList>
    </citation>
    <scope>NUCLEOTIDE SEQUENCE</scope>
    <source>
        <strain evidence="8">L22</strain>
    </source>
</reference>
<dbReference type="Proteomes" id="UP000631694">
    <property type="component" value="Unassembled WGS sequence"/>
</dbReference>
<dbReference type="InterPro" id="IPR029063">
    <property type="entry name" value="SAM-dependent_MTases_sf"/>
</dbReference>
<evidence type="ECO:0000256" key="3">
    <source>
        <dbReference type="ARBA" id="ARBA00022603"/>
    </source>
</evidence>
<dbReference type="Gene3D" id="3.40.50.150">
    <property type="entry name" value="Vaccinia Virus protein VP39"/>
    <property type="match status" value="1"/>
</dbReference>
<keyword evidence="2" id="KW-0698">rRNA processing</keyword>
<dbReference type="PANTHER" id="PTHR47816:SF4">
    <property type="entry name" value="RIBOSOMAL RNA SMALL SUBUNIT METHYLTRANSFERASE C"/>
    <property type="match status" value="1"/>
</dbReference>
<dbReference type="AlphaFoldDB" id="A0A931MZT3"/>
<feature type="region of interest" description="Disordered" evidence="6">
    <location>
        <begin position="344"/>
        <end position="385"/>
    </location>
</feature>
<evidence type="ECO:0000256" key="2">
    <source>
        <dbReference type="ARBA" id="ARBA00022552"/>
    </source>
</evidence>
<dbReference type="CDD" id="cd02440">
    <property type="entry name" value="AdoMet_MTases"/>
    <property type="match status" value="1"/>
</dbReference>
<evidence type="ECO:0000259" key="7">
    <source>
        <dbReference type="Pfam" id="PF05175"/>
    </source>
</evidence>
<sequence>MNDPALSSLFVPFEDGSLTLPEAGGTLFLRARAGNGFAREHAAQISCVQSFKPDADALLHEGFTVLPAPQAGGTWPLVLVLPPRQRDEARALFAEAIRAATPGGLVVAAVTNAEGARTAEADLGQLSPISGSVSKHKSRVFWTRIDPDGLDTARLDAAIERDQPREVVPGFRSRPGLFAFDHVDTGSALLAAALPADLSGRGADLGAGWGYLAAAVLAQAPGVAVLDLYEAEARALDLARANLADVAGTLGFHWLDVTRGLPSSGYDFIVMNPPFHERREDRADIGQAFIRAAAAALRPGGRLYMVANRHLPYEATLTEAFAAIKPLADASGYKVIEATAKPAAKLKPAAHKGGRDKGRGKGRDGKGRDESGDKDRGGRTGGKRR</sequence>
<keyword evidence="5" id="KW-0949">S-adenosyl-L-methionine</keyword>
<feature type="domain" description="Methyltransferase small" evidence="7">
    <location>
        <begin position="171"/>
        <end position="336"/>
    </location>
</feature>
<dbReference type="EMBL" id="JADZLT010000049">
    <property type="protein sequence ID" value="MBH0238076.1"/>
    <property type="molecule type" value="Genomic_DNA"/>
</dbReference>
<keyword evidence="3 8" id="KW-0489">Methyltransferase</keyword>
<protein>
    <submittedName>
        <fullName evidence="8">Class I SAM-dependent methyltransferase</fullName>
    </submittedName>
</protein>
<evidence type="ECO:0000313" key="9">
    <source>
        <dbReference type="Proteomes" id="UP000631694"/>
    </source>
</evidence>
<dbReference type="GO" id="GO:0006364">
    <property type="term" value="P:rRNA processing"/>
    <property type="evidence" value="ECO:0007669"/>
    <property type="project" value="UniProtKB-KW"/>
</dbReference>
<dbReference type="InterPro" id="IPR046977">
    <property type="entry name" value="RsmC/RlmG"/>
</dbReference>
<dbReference type="GO" id="GO:0008170">
    <property type="term" value="F:N-methyltransferase activity"/>
    <property type="evidence" value="ECO:0007669"/>
    <property type="project" value="UniProtKB-ARBA"/>
</dbReference>
<evidence type="ECO:0000256" key="6">
    <source>
        <dbReference type="SAM" id="MobiDB-lite"/>
    </source>
</evidence>
<dbReference type="GO" id="GO:0003676">
    <property type="term" value="F:nucleic acid binding"/>
    <property type="evidence" value="ECO:0007669"/>
    <property type="project" value="InterPro"/>
</dbReference>
<feature type="compositionally biased region" description="Basic and acidic residues" evidence="6">
    <location>
        <begin position="353"/>
        <end position="378"/>
    </location>
</feature>
<dbReference type="GO" id="GO:0032259">
    <property type="term" value="P:methylation"/>
    <property type="evidence" value="ECO:0007669"/>
    <property type="project" value="UniProtKB-KW"/>
</dbReference>
<keyword evidence="1" id="KW-0963">Cytoplasm</keyword>
<dbReference type="PANTHER" id="PTHR47816">
    <property type="entry name" value="RIBOSOMAL RNA SMALL SUBUNIT METHYLTRANSFERASE C"/>
    <property type="match status" value="1"/>
</dbReference>
<evidence type="ECO:0000313" key="8">
    <source>
        <dbReference type="EMBL" id="MBH0238076.1"/>
    </source>
</evidence>
<gene>
    <name evidence="8" type="ORF">I5731_09610</name>
</gene>
<proteinExistence type="predicted"/>
<dbReference type="SUPFAM" id="SSF53335">
    <property type="entry name" value="S-adenosyl-L-methionine-dependent methyltransferases"/>
    <property type="match status" value="1"/>
</dbReference>
<name>A0A931MZT3_9HYPH</name>
<keyword evidence="4" id="KW-0808">Transferase</keyword>
<dbReference type="GO" id="GO:0008757">
    <property type="term" value="F:S-adenosylmethionine-dependent methyltransferase activity"/>
    <property type="evidence" value="ECO:0007669"/>
    <property type="project" value="InterPro"/>
</dbReference>
<dbReference type="InterPro" id="IPR002052">
    <property type="entry name" value="DNA_methylase_N6_adenine_CS"/>
</dbReference>
<dbReference type="Pfam" id="PF05175">
    <property type="entry name" value="MTS"/>
    <property type="match status" value="1"/>
</dbReference>
<keyword evidence="9" id="KW-1185">Reference proteome</keyword>
<dbReference type="RefSeq" id="WP_197311118.1">
    <property type="nucleotide sequence ID" value="NZ_JADZLT010000049.1"/>
</dbReference>
<evidence type="ECO:0000256" key="1">
    <source>
        <dbReference type="ARBA" id="ARBA00022490"/>
    </source>
</evidence>
<evidence type="ECO:0000256" key="4">
    <source>
        <dbReference type="ARBA" id="ARBA00022679"/>
    </source>
</evidence>
<comment type="caution">
    <text evidence="8">The sequence shown here is derived from an EMBL/GenBank/DDBJ whole genome shotgun (WGS) entry which is preliminary data.</text>
</comment>
<dbReference type="InterPro" id="IPR007848">
    <property type="entry name" value="Small_mtfrase_dom"/>
</dbReference>
<accession>A0A931MZT3</accession>